<dbReference type="GO" id="GO:0004497">
    <property type="term" value="F:monooxygenase activity"/>
    <property type="evidence" value="ECO:0007669"/>
    <property type="project" value="UniProtKB-KW"/>
</dbReference>
<evidence type="ECO:0000313" key="11">
    <source>
        <dbReference type="EMBL" id="KAF5309392.1"/>
    </source>
</evidence>
<protein>
    <recommendedName>
        <fullName evidence="13">Cytochrome P450</fullName>
    </recommendedName>
</protein>
<dbReference type="InterPro" id="IPR001128">
    <property type="entry name" value="Cyt_P450"/>
</dbReference>
<evidence type="ECO:0000313" key="12">
    <source>
        <dbReference type="Proteomes" id="UP000567179"/>
    </source>
</evidence>
<dbReference type="SUPFAM" id="SSF48264">
    <property type="entry name" value="Cytochrome P450"/>
    <property type="match status" value="1"/>
</dbReference>
<dbReference type="InterPro" id="IPR050364">
    <property type="entry name" value="Cytochrome_P450_fung"/>
</dbReference>
<sequence>MASMQLIPGLFDDWTVTMSLVGGLVLCLISVLTVSQSRKTGIPGPKGLPIIGNAHQMPSYRPWLVFSAWKKLYGNIIHLNVLGKPIIVVNSAKIAQDLMDKRSSIYSDRPILVMAELCGYYDSFVMLPYGDEWRSQRRLVVHDLSPSMTPRYYGLQETAARMLVRNVLAKPESLRSEVQLRIGMIILRVAYGYKVESTADPMLKIPLSVLENFSIATAPGKWLVDIIPALKYVPRWFPGAGFKKTIEDWKDLVAKGSHCPYYWCKENLDTGKALSPSLCGRHIEEAGGKNISEKDEFSLLWAGASIFGGGLDTNMSAVLTFFRAMILNPHVVAKAQEEIDRVVGRDRLPSIEDKPYLPYVRSVAAEVLRYAPSVPLGIPHAVTQDDYYDGYFIPKGSIIFPNIWHMTHDPEVYPNPDEFDPDRFGGQDSEMSKVYDLVFGFGRRVCPGLHLAQGSLFAIVATTLATCEVLPGLDENGREVMPTTYYENGTIPMPEPYSLRLKPRSSQAASLLAEASTEIE</sequence>
<evidence type="ECO:0000256" key="8">
    <source>
        <dbReference type="ARBA" id="ARBA00023033"/>
    </source>
</evidence>
<evidence type="ECO:0000256" key="1">
    <source>
        <dbReference type="ARBA" id="ARBA00001971"/>
    </source>
</evidence>
<dbReference type="PRINTS" id="PR00463">
    <property type="entry name" value="EP450I"/>
</dbReference>
<dbReference type="InterPro" id="IPR036396">
    <property type="entry name" value="Cyt_P450_sf"/>
</dbReference>
<dbReference type="CDD" id="cd11065">
    <property type="entry name" value="CYP64-like"/>
    <property type="match status" value="1"/>
</dbReference>
<keyword evidence="4 9" id="KW-0349">Heme</keyword>
<evidence type="ECO:0000256" key="6">
    <source>
        <dbReference type="ARBA" id="ARBA00023002"/>
    </source>
</evidence>
<feature type="binding site" description="axial binding residue" evidence="9">
    <location>
        <position position="446"/>
    </location>
    <ligand>
        <name>heme</name>
        <dbReference type="ChEBI" id="CHEBI:30413"/>
    </ligand>
    <ligandPart>
        <name>Fe</name>
        <dbReference type="ChEBI" id="CHEBI:18248"/>
    </ligandPart>
</feature>
<comment type="cofactor">
    <cofactor evidence="1 9">
        <name>heme</name>
        <dbReference type="ChEBI" id="CHEBI:30413"/>
    </cofactor>
</comment>
<evidence type="ECO:0000256" key="10">
    <source>
        <dbReference type="RuleBase" id="RU000461"/>
    </source>
</evidence>
<dbReference type="PROSITE" id="PS00086">
    <property type="entry name" value="CYTOCHROME_P450"/>
    <property type="match status" value="1"/>
</dbReference>
<evidence type="ECO:0000256" key="9">
    <source>
        <dbReference type="PIRSR" id="PIRSR602401-1"/>
    </source>
</evidence>
<organism evidence="11 12">
    <name type="scientific">Psilocybe cf. subviscida</name>
    <dbReference type="NCBI Taxonomy" id="2480587"/>
    <lineage>
        <taxon>Eukaryota</taxon>
        <taxon>Fungi</taxon>
        <taxon>Dikarya</taxon>
        <taxon>Basidiomycota</taxon>
        <taxon>Agaricomycotina</taxon>
        <taxon>Agaricomycetes</taxon>
        <taxon>Agaricomycetidae</taxon>
        <taxon>Agaricales</taxon>
        <taxon>Agaricineae</taxon>
        <taxon>Strophariaceae</taxon>
        <taxon>Psilocybe</taxon>
    </lineage>
</organism>
<name>A0A8H5AQX1_9AGAR</name>
<dbReference type="PANTHER" id="PTHR46300:SF7">
    <property type="entry name" value="P450, PUTATIVE (EUROFUNG)-RELATED"/>
    <property type="match status" value="1"/>
</dbReference>
<comment type="similarity">
    <text evidence="3 10">Belongs to the cytochrome P450 family.</text>
</comment>
<dbReference type="EMBL" id="JAACJJ010000059">
    <property type="protein sequence ID" value="KAF5309392.1"/>
    <property type="molecule type" value="Genomic_DNA"/>
</dbReference>
<gene>
    <name evidence="11" type="ORF">D9619_012297</name>
</gene>
<evidence type="ECO:0000256" key="7">
    <source>
        <dbReference type="ARBA" id="ARBA00023004"/>
    </source>
</evidence>
<evidence type="ECO:0000256" key="2">
    <source>
        <dbReference type="ARBA" id="ARBA00005179"/>
    </source>
</evidence>
<dbReference type="Proteomes" id="UP000567179">
    <property type="component" value="Unassembled WGS sequence"/>
</dbReference>
<evidence type="ECO:0000256" key="4">
    <source>
        <dbReference type="ARBA" id="ARBA00022617"/>
    </source>
</evidence>
<keyword evidence="7 9" id="KW-0408">Iron</keyword>
<proteinExistence type="inferred from homology"/>
<comment type="caution">
    <text evidence="11">The sequence shown here is derived from an EMBL/GenBank/DDBJ whole genome shotgun (WGS) entry which is preliminary data.</text>
</comment>
<dbReference type="GO" id="GO:0016705">
    <property type="term" value="F:oxidoreductase activity, acting on paired donors, with incorporation or reduction of molecular oxygen"/>
    <property type="evidence" value="ECO:0007669"/>
    <property type="project" value="InterPro"/>
</dbReference>
<dbReference type="Gene3D" id="1.10.630.10">
    <property type="entry name" value="Cytochrome P450"/>
    <property type="match status" value="1"/>
</dbReference>
<dbReference type="Pfam" id="PF00067">
    <property type="entry name" value="p450"/>
    <property type="match status" value="1"/>
</dbReference>
<dbReference type="InterPro" id="IPR017972">
    <property type="entry name" value="Cyt_P450_CS"/>
</dbReference>
<dbReference type="OrthoDB" id="2789670at2759"/>
<accession>A0A8H5AQX1</accession>
<keyword evidence="5 9" id="KW-0479">Metal-binding</keyword>
<keyword evidence="12" id="KW-1185">Reference proteome</keyword>
<evidence type="ECO:0008006" key="13">
    <source>
        <dbReference type="Google" id="ProtNLM"/>
    </source>
</evidence>
<keyword evidence="8 10" id="KW-0503">Monooxygenase</keyword>
<dbReference type="PANTHER" id="PTHR46300">
    <property type="entry name" value="P450, PUTATIVE (EUROFUNG)-RELATED-RELATED"/>
    <property type="match status" value="1"/>
</dbReference>
<reference evidence="11 12" key="1">
    <citation type="journal article" date="2020" name="ISME J.">
        <title>Uncovering the hidden diversity of litter-decomposition mechanisms in mushroom-forming fungi.</title>
        <authorList>
            <person name="Floudas D."/>
            <person name="Bentzer J."/>
            <person name="Ahren D."/>
            <person name="Johansson T."/>
            <person name="Persson P."/>
            <person name="Tunlid A."/>
        </authorList>
    </citation>
    <scope>NUCLEOTIDE SEQUENCE [LARGE SCALE GENOMIC DNA]</scope>
    <source>
        <strain evidence="11 12">CBS 101986</strain>
    </source>
</reference>
<evidence type="ECO:0000256" key="5">
    <source>
        <dbReference type="ARBA" id="ARBA00022723"/>
    </source>
</evidence>
<comment type="pathway">
    <text evidence="2">Secondary metabolite biosynthesis.</text>
</comment>
<dbReference type="InterPro" id="IPR002401">
    <property type="entry name" value="Cyt_P450_E_grp-I"/>
</dbReference>
<dbReference type="GO" id="GO:0020037">
    <property type="term" value="F:heme binding"/>
    <property type="evidence" value="ECO:0007669"/>
    <property type="project" value="InterPro"/>
</dbReference>
<keyword evidence="6 10" id="KW-0560">Oxidoreductase</keyword>
<dbReference type="AlphaFoldDB" id="A0A8H5AQX1"/>
<evidence type="ECO:0000256" key="3">
    <source>
        <dbReference type="ARBA" id="ARBA00010617"/>
    </source>
</evidence>
<dbReference type="GO" id="GO:0005506">
    <property type="term" value="F:iron ion binding"/>
    <property type="evidence" value="ECO:0007669"/>
    <property type="project" value="InterPro"/>
</dbReference>